<keyword evidence="3 11" id="KW-0732">Signal</keyword>
<dbReference type="SMART" id="SM00060">
    <property type="entry name" value="FN3"/>
    <property type="match status" value="2"/>
</dbReference>
<dbReference type="InterPro" id="IPR051170">
    <property type="entry name" value="Neural/epithelial_adhesion"/>
</dbReference>
<feature type="domain" description="Ig-like" evidence="12">
    <location>
        <begin position="238"/>
        <end position="325"/>
    </location>
</feature>
<evidence type="ECO:0000259" key="13">
    <source>
        <dbReference type="PROSITE" id="PS50853"/>
    </source>
</evidence>
<evidence type="ECO:0000256" key="6">
    <source>
        <dbReference type="ARBA" id="ARBA00022989"/>
    </source>
</evidence>
<dbReference type="Proteomes" id="UP001642540">
    <property type="component" value="Unassembled WGS sequence"/>
</dbReference>
<evidence type="ECO:0000256" key="4">
    <source>
        <dbReference type="ARBA" id="ARBA00022737"/>
    </source>
</evidence>
<dbReference type="Gene3D" id="2.60.40.10">
    <property type="entry name" value="Immunoglobulins"/>
    <property type="match status" value="7"/>
</dbReference>
<dbReference type="InterPro" id="IPR013783">
    <property type="entry name" value="Ig-like_fold"/>
</dbReference>
<feature type="domain" description="Fibronectin type-III" evidence="13">
    <location>
        <begin position="638"/>
        <end position="748"/>
    </location>
</feature>
<evidence type="ECO:0000256" key="11">
    <source>
        <dbReference type="SAM" id="SignalP"/>
    </source>
</evidence>
<keyword evidence="15" id="KW-1185">Reference proteome</keyword>
<feature type="domain" description="Ig-like" evidence="12">
    <location>
        <begin position="330"/>
        <end position="427"/>
    </location>
</feature>
<evidence type="ECO:0000256" key="2">
    <source>
        <dbReference type="ARBA" id="ARBA00022692"/>
    </source>
</evidence>
<proteinExistence type="predicted"/>
<dbReference type="InterPro" id="IPR013151">
    <property type="entry name" value="Immunoglobulin_dom"/>
</dbReference>
<accession>A0ABP1Q8V0</accession>
<evidence type="ECO:0000256" key="10">
    <source>
        <dbReference type="ARBA" id="ARBA00023319"/>
    </source>
</evidence>
<dbReference type="PRINTS" id="PR01838">
    <property type="entry name" value="NCAMFAMILY"/>
</dbReference>
<dbReference type="SUPFAM" id="SSF49265">
    <property type="entry name" value="Fibronectin type III"/>
    <property type="match status" value="1"/>
</dbReference>
<sequence length="810" mass="92497">MGNLKWNVGGLSGMQQLLLWSTIFLLSYAFHGATCHDDGSGGNSLTIVPSNRNGVYQRALGKSSIFTCQANVDVPERLSEFRWWWPDGRAIEVTDPRVEIMRDQPDTLTLLFTSLQEEDLGTYKCSANYANTQQLQTEFTLRAYVPITFEDAPINQYAVKGEDYKVKCRVKADPEPQVDWKKDHRMIINSDHYVMDKDGVVIRGVMEGDEGVYTCRVRVTSMGTIEERHIQVEVHEHPQMISTPEEIEGVETENVMLQCLATGKPPPEYEWVNYRRQDLSVLERHTVDKYKGTLQIDGVKREDQGLYTCTARNTAGHVSVTSTLNVVTKPVIEEFKNITTQVLANTEIICRASGDPAPDIMFHKDSEYAPYETGPQHDSRIFVDVRKDERVTTATLKITDVHRRDDGLYNCIAYNKRIRTELLGHITVEYPPTFANTPMMEAWSWDNRLVNVTCLAEGIPNATISWFIEGAIEKPVDIYTPNMKQIGFQSLSSLEIRPIDRWVFGFYKCVATNKLGVAEHRVHLREARKPGPILEAIVFEKTATSISYRIIGPVDDGGLPIKSFVAQYKDSTTAWDEHKIKSWPVDQHEFIIDELEPMRQYYIRFAAENEVGLGYWAQERMEIMPRKSVPEPPIILNEVHGLNGFAVTAYPDRFELIWRVPQDNGERIEAFEISYVPVRNITYRRGTYIDYEWDPIGQRIEEEKPLGEPRHMLRNLAPDTFYRVEMRARNLIGISETVYMVFRTAAVPHGDTWRPLRSSACVGCDPMSSASSSGNHFTFHFVSSNSINTFLLTTLSGFLIQTSHRLLNSF</sequence>
<evidence type="ECO:0000313" key="14">
    <source>
        <dbReference type="EMBL" id="CAL8091765.1"/>
    </source>
</evidence>
<keyword evidence="2" id="KW-0812">Transmembrane</keyword>
<feature type="chain" id="PRO_5045281474" description="Fasciclin-2" evidence="11">
    <location>
        <begin position="36"/>
        <end position="810"/>
    </location>
</feature>
<dbReference type="Pfam" id="PF13927">
    <property type="entry name" value="Ig_3"/>
    <property type="match status" value="3"/>
</dbReference>
<dbReference type="InterPro" id="IPR009138">
    <property type="entry name" value="Neural_cell_adh"/>
</dbReference>
<evidence type="ECO:0000256" key="5">
    <source>
        <dbReference type="ARBA" id="ARBA00022889"/>
    </source>
</evidence>
<feature type="domain" description="Ig-like" evidence="12">
    <location>
        <begin position="146"/>
        <end position="231"/>
    </location>
</feature>
<evidence type="ECO:0000256" key="3">
    <source>
        <dbReference type="ARBA" id="ARBA00022729"/>
    </source>
</evidence>
<dbReference type="InterPro" id="IPR013098">
    <property type="entry name" value="Ig_I-set"/>
</dbReference>
<dbReference type="InterPro" id="IPR036116">
    <property type="entry name" value="FN3_sf"/>
</dbReference>
<dbReference type="InterPro" id="IPR003598">
    <property type="entry name" value="Ig_sub2"/>
</dbReference>
<dbReference type="PANTHER" id="PTHR12231">
    <property type="entry name" value="CTX-RELATED TYPE I TRANSMEMBRANE PROTEIN"/>
    <property type="match status" value="1"/>
</dbReference>
<dbReference type="SUPFAM" id="SSF48726">
    <property type="entry name" value="Immunoglobulin"/>
    <property type="match status" value="5"/>
</dbReference>
<evidence type="ECO:0008006" key="16">
    <source>
        <dbReference type="Google" id="ProtNLM"/>
    </source>
</evidence>
<keyword evidence="8" id="KW-1015">Disulfide bond</keyword>
<dbReference type="SMART" id="SM00409">
    <property type="entry name" value="IG"/>
    <property type="match status" value="5"/>
</dbReference>
<feature type="domain" description="Ig-like" evidence="12">
    <location>
        <begin position="61"/>
        <end position="142"/>
    </location>
</feature>
<dbReference type="InterPro" id="IPR036179">
    <property type="entry name" value="Ig-like_dom_sf"/>
</dbReference>
<keyword evidence="9" id="KW-0325">Glycoprotein</keyword>
<dbReference type="PANTHER" id="PTHR12231:SF269">
    <property type="entry name" value="FASCILIN 2-LIKE PROTEIN"/>
    <property type="match status" value="1"/>
</dbReference>
<keyword evidence="10" id="KW-0393">Immunoglobulin domain</keyword>
<keyword evidence="5" id="KW-0130">Cell adhesion</keyword>
<dbReference type="EMBL" id="CAXLJM020000024">
    <property type="protein sequence ID" value="CAL8091765.1"/>
    <property type="molecule type" value="Genomic_DNA"/>
</dbReference>
<feature type="signal peptide" evidence="11">
    <location>
        <begin position="1"/>
        <end position="35"/>
    </location>
</feature>
<feature type="domain" description="Fibronectin type-III" evidence="13">
    <location>
        <begin position="529"/>
        <end position="632"/>
    </location>
</feature>
<dbReference type="PROSITE" id="PS50835">
    <property type="entry name" value="IG_LIKE"/>
    <property type="match status" value="5"/>
</dbReference>
<protein>
    <recommendedName>
        <fullName evidence="16">Fasciclin-2</fullName>
    </recommendedName>
</protein>
<dbReference type="CDD" id="cd00096">
    <property type="entry name" value="Ig"/>
    <property type="match status" value="1"/>
</dbReference>
<gene>
    <name evidence="14" type="ORF">ODALV1_LOCUS8023</name>
</gene>
<evidence type="ECO:0000256" key="1">
    <source>
        <dbReference type="ARBA" id="ARBA00004167"/>
    </source>
</evidence>
<dbReference type="InterPro" id="IPR003961">
    <property type="entry name" value="FN3_dom"/>
</dbReference>
<dbReference type="SMART" id="SM00408">
    <property type="entry name" value="IGc2"/>
    <property type="match status" value="5"/>
</dbReference>
<evidence type="ECO:0000256" key="9">
    <source>
        <dbReference type="ARBA" id="ARBA00023180"/>
    </source>
</evidence>
<keyword evidence="4" id="KW-0677">Repeat</keyword>
<keyword evidence="6" id="KW-1133">Transmembrane helix</keyword>
<name>A0ABP1Q8V0_9HEXA</name>
<dbReference type="InterPro" id="IPR007110">
    <property type="entry name" value="Ig-like_dom"/>
</dbReference>
<evidence type="ECO:0000256" key="7">
    <source>
        <dbReference type="ARBA" id="ARBA00023136"/>
    </source>
</evidence>
<reference evidence="14 15" key="1">
    <citation type="submission" date="2024-08" db="EMBL/GenBank/DDBJ databases">
        <authorList>
            <person name="Cucini C."/>
            <person name="Frati F."/>
        </authorList>
    </citation>
    <scope>NUCLEOTIDE SEQUENCE [LARGE SCALE GENOMIC DNA]</scope>
</reference>
<evidence type="ECO:0000259" key="12">
    <source>
        <dbReference type="PROSITE" id="PS50835"/>
    </source>
</evidence>
<feature type="domain" description="Ig-like" evidence="12">
    <location>
        <begin position="432"/>
        <end position="525"/>
    </location>
</feature>
<dbReference type="PROSITE" id="PS50853">
    <property type="entry name" value="FN3"/>
    <property type="match status" value="2"/>
</dbReference>
<dbReference type="Pfam" id="PF00047">
    <property type="entry name" value="ig"/>
    <property type="match status" value="1"/>
</dbReference>
<comment type="caution">
    <text evidence="14">The sequence shown here is derived from an EMBL/GenBank/DDBJ whole genome shotgun (WGS) entry which is preliminary data.</text>
</comment>
<comment type="subcellular location">
    <subcellularLocation>
        <location evidence="1">Membrane</location>
        <topology evidence="1">Single-pass membrane protein</topology>
    </subcellularLocation>
</comment>
<dbReference type="CDD" id="cd00063">
    <property type="entry name" value="FN3"/>
    <property type="match status" value="2"/>
</dbReference>
<evidence type="ECO:0000313" key="15">
    <source>
        <dbReference type="Proteomes" id="UP001642540"/>
    </source>
</evidence>
<dbReference type="InterPro" id="IPR003599">
    <property type="entry name" value="Ig_sub"/>
</dbReference>
<keyword evidence="7" id="KW-0472">Membrane</keyword>
<dbReference type="Pfam" id="PF07679">
    <property type="entry name" value="I-set"/>
    <property type="match status" value="1"/>
</dbReference>
<evidence type="ECO:0000256" key="8">
    <source>
        <dbReference type="ARBA" id="ARBA00023157"/>
    </source>
</evidence>
<organism evidence="14 15">
    <name type="scientific">Orchesella dallaii</name>
    <dbReference type="NCBI Taxonomy" id="48710"/>
    <lineage>
        <taxon>Eukaryota</taxon>
        <taxon>Metazoa</taxon>
        <taxon>Ecdysozoa</taxon>
        <taxon>Arthropoda</taxon>
        <taxon>Hexapoda</taxon>
        <taxon>Collembola</taxon>
        <taxon>Entomobryomorpha</taxon>
        <taxon>Entomobryoidea</taxon>
        <taxon>Orchesellidae</taxon>
        <taxon>Orchesellinae</taxon>
        <taxon>Orchesella</taxon>
    </lineage>
</organism>